<dbReference type="GO" id="GO:0000166">
    <property type="term" value="F:nucleotide binding"/>
    <property type="evidence" value="ECO:0007669"/>
    <property type="project" value="UniProtKB-KW"/>
</dbReference>
<dbReference type="PANTHER" id="PTHR34139">
    <property type="entry name" value="UPF0331 PROTEIN MJ0127"/>
    <property type="match status" value="1"/>
</dbReference>
<dbReference type="OrthoDB" id="159782at2"/>
<keyword evidence="1" id="KW-0597">Phosphoprotein</keyword>
<keyword evidence="5" id="KW-0378">Hydrolase</keyword>
<sequence length="119" mass="12976">MEIRVAKELLHVQRWLAVAASIVAKGADDYHADEVAQEAGDSLMIKLGEASKTLAARGVQAPPGVTWSDAAKNREKLAHHYSVVDRDVTWQTLSVALPQWQEALAPLFAEARAEFGINT</sequence>
<dbReference type="GO" id="GO:0110001">
    <property type="term" value="C:toxin-antitoxin complex"/>
    <property type="evidence" value="ECO:0007669"/>
    <property type="project" value="InterPro"/>
</dbReference>
<dbReference type="EMBL" id="FUKO01000019">
    <property type="protein sequence ID" value="SJN28401.1"/>
    <property type="molecule type" value="Genomic_DNA"/>
</dbReference>
<dbReference type="PANTHER" id="PTHR34139:SF1">
    <property type="entry name" value="RNASE MJ1380-RELATED"/>
    <property type="match status" value="1"/>
</dbReference>
<evidence type="ECO:0000256" key="5">
    <source>
        <dbReference type="ARBA" id="ARBA00022801"/>
    </source>
</evidence>
<keyword evidence="4" id="KW-0547">Nucleotide-binding</keyword>
<dbReference type="InterPro" id="IPR051813">
    <property type="entry name" value="HepT_RNase_toxin"/>
</dbReference>
<dbReference type="GO" id="GO:0016787">
    <property type="term" value="F:hydrolase activity"/>
    <property type="evidence" value="ECO:0007669"/>
    <property type="project" value="UniProtKB-KW"/>
</dbReference>
<evidence type="ECO:0000256" key="3">
    <source>
        <dbReference type="ARBA" id="ARBA00022722"/>
    </source>
</evidence>
<name>A0A1R4J8F8_9MICO</name>
<evidence type="ECO:0000313" key="7">
    <source>
        <dbReference type="Proteomes" id="UP000196320"/>
    </source>
</evidence>
<keyword evidence="3" id="KW-0540">Nuclease</keyword>
<evidence type="ECO:0000256" key="2">
    <source>
        <dbReference type="ARBA" id="ARBA00022649"/>
    </source>
</evidence>
<reference evidence="6 7" key="1">
    <citation type="submission" date="2017-02" db="EMBL/GenBank/DDBJ databases">
        <authorList>
            <person name="Peterson S.W."/>
        </authorList>
    </citation>
    <scope>NUCLEOTIDE SEQUENCE [LARGE SCALE GENOMIC DNA]</scope>
    <source>
        <strain evidence="6 7">B Mb 05.01</strain>
    </source>
</reference>
<accession>A0A1R4J8F8</accession>
<organism evidence="6 7">
    <name type="scientific">Microbacterium esteraromaticum</name>
    <dbReference type="NCBI Taxonomy" id="57043"/>
    <lineage>
        <taxon>Bacteria</taxon>
        <taxon>Bacillati</taxon>
        <taxon>Actinomycetota</taxon>
        <taxon>Actinomycetes</taxon>
        <taxon>Micrococcales</taxon>
        <taxon>Microbacteriaceae</taxon>
        <taxon>Microbacterium</taxon>
    </lineage>
</organism>
<dbReference type="Pfam" id="PF01934">
    <property type="entry name" value="HepT-like"/>
    <property type="match status" value="1"/>
</dbReference>
<evidence type="ECO:0008006" key="8">
    <source>
        <dbReference type="Google" id="ProtNLM"/>
    </source>
</evidence>
<gene>
    <name evidence="6" type="ORF">FM104_06025</name>
</gene>
<keyword evidence="7" id="KW-1185">Reference proteome</keyword>
<dbReference type="Proteomes" id="UP000196320">
    <property type="component" value="Unassembled WGS sequence"/>
</dbReference>
<dbReference type="AlphaFoldDB" id="A0A1R4J8F8"/>
<evidence type="ECO:0000256" key="4">
    <source>
        <dbReference type="ARBA" id="ARBA00022741"/>
    </source>
</evidence>
<evidence type="ECO:0000256" key="1">
    <source>
        <dbReference type="ARBA" id="ARBA00022553"/>
    </source>
</evidence>
<protein>
    <recommendedName>
        <fullName evidence="8">DUF86 domain-containing protein</fullName>
    </recommendedName>
</protein>
<dbReference type="RefSeq" id="WP_087130547.1">
    <property type="nucleotide sequence ID" value="NZ_FUKO01000019.1"/>
</dbReference>
<keyword evidence="2" id="KW-1277">Toxin-antitoxin system</keyword>
<proteinExistence type="predicted"/>
<dbReference type="GO" id="GO:0004540">
    <property type="term" value="F:RNA nuclease activity"/>
    <property type="evidence" value="ECO:0007669"/>
    <property type="project" value="InterPro"/>
</dbReference>
<evidence type="ECO:0000313" key="6">
    <source>
        <dbReference type="EMBL" id="SJN28401.1"/>
    </source>
</evidence>
<dbReference type="InterPro" id="IPR008201">
    <property type="entry name" value="HepT-like"/>
</dbReference>